<evidence type="ECO:0000313" key="1">
    <source>
        <dbReference type="EMBL" id="NVN13749.1"/>
    </source>
</evidence>
<comment type="caution">
    <text evidence="1">The sequence shown here is derived from an EMBL/GenBank/DDBJ whole genome shotgun (WGS) entry which is preliminary data.</text>
</comment>
<dbReference type="EMBL" id="JABXXP010001158">
    <property type="protein sequence ID" value="NVN13749.1"/>
    <property type="molecule type" value="Genomic_DNA"/>
</dbReference>
<keyword evidence="1" id="KW-0689">Ribosomal protein</keyword>
<organism evidence="1 2">
    <name type="scientific">Nguyenibacter vanlangensis</name>
    <dbReference type="NCBI Taxonomy" id="1216886"/>
    <lineage>
        <taxon>Bacteria</taxon>
        <taxon>Pseudomonadati</taxon>
        <taxon>Pseudomonadota</taxon>
        <taxon>Alphaproteobacteria</taxon>
        <taxon>Acetobacterales</taxon>
        <taxon>Acetobacteraceae</taxon>
        <taxon>Nguyenibacter</taxon>
    </lineage>
</organism>
<keyword evidence="1" id="KW-0687">Ribonucleoprotein</keyword>
<keyword evidence="1" id="KW-0489">Methyltransferase</keyword>
<sequence length="39" mass="4239">QAGMVLAAHRRQGLVLERRLTEGDWTTLVLRKPSGGHAG</sequence>
<accession>A0A7Y7M977</accession>
<proteinExistence type="predicted"/>
<dbReference type="AlphaFoldDB" id="A0A7Y7M977"/>
<evidence type="ECO:0000313" key="2">
    <source>
        <dbReference type="Proteomes" id="UP000534870"/>
    </source>
</evidence>
<name>A0A7Y7M977_9PROT</name>
<reference evidence="1 2" key="1">
    <citation type="submission" date="2020-06" db="EMBL/GenBank/DDBJ databases">
        <title>Description of novel acetic acid bacteria.</title>
        <authorList>
            <person name="Sombolestani A."/>
        </authorList>
    </citation>
    <scope>NUCLEOTIDE SEQUENCE [LARGE SCALE GENOMIC DNA]</scope>
    <source>
        <strain evidence="1 2">LMG 31431</strain>
    </source>
</reference>
<feature type="non-terminal residue" evidence="1">
    <location>
        <position position="1"/>
    </location>
</feature>
<dbReference type="GO" id="GO:0032259">
    <property type="term" value="P:methylation"/>
    <property type="evidence" value="ECO:0007669"/>
    <property type="project" value="UniProtKB-KW"/>
</dbReference>
<keyword evidence="1" id="KW-0808">Transferase</keyword>
<gene>
    <name evidence="1" type="ORF">HUK84_21850</name>
</gene>
<dbReference type="Proteomes" id="UP000534870">
    <property type="component" value="Unassembled WGS sequence"/>
</dbReference>
<dbReference type="GO" id="GO:0008168">
    <property type="term" value="F:methyltransferase activity"/>
    <property type="evidence" value="ECO:0007669"/>
    <property type="project" value="UniProtKB-KW"/>
</dbReference>
<dbReference type="GO" id="GO:0005840">
    <property type="term" value="C:ribosome"/>
    <property type="evidence" value="ECO:0007669"/>
    <property type="project" value="UniProtKB-KW"/>
</dbReference>
<protein>
    <submittedName>
        <fullName evidence="1">50S ribosomal protein L11 methyltransferase</fullName>
    </submittedName>
</protein>